<proteinExistence type="predicted"/>
<evidence type="ECO:0000313" key="3">
    <source>
        <dbReference type="Proteomes" id="UP001558474"/>
    </source>
</evidence>
<evidence type="ECO:0000259" key="1">
    <source>
        <dbReference type="Pfam" id="PF23918"/>
    </source>
</evidence>
<accession>A0ABV3VI90</accession>
<dbReference type="EMBL" id="JBDLOU010000058">
    <property type="protein sequence ID" value="MEX3741106.1"/>
    <property type="molecule type" value="Genomic_DNA"/>
</dbReference>
<name>A0ABV3VI90_9MYCO</name>
<feature type="domain" description="DUF7257" evidence="1">
    <location>
        <begin position="507"/>
        <end position="724"/>
    </location>
</feature>
<dbReference type="Pfam" id="PF23918">
    <property type="entry name" value="DUF7257"/>
    <property type="match status" value="1"/>
</dbReference>
<reference evidence="2 3" key="1">
    <citation type="submission" date="2024-04" db="EMBL/GenBank/DDBJ databases">
        <title>Genomic Markers of Mycobacteria.</title>
        <authorList>
            <person name="Soliman M.S."/>
            <person name="Elkholy A."/>
            <person name="Soliman N.S."/>
            <person name="Abbas A."/>
            <person name="Khayrat S."/>
            <person name="Shawky S."/>
        </authorList>
    </citation>
    <scope>NUCLEOTIDE SEQUENCE [LARGE SCALE GENOMIC DNA]</scope>
    <source>
        <strain evidence="2 3">Egy-CU-AM5</strain>
    </source>
</reference>
<dbReference type="RefSeq" id="WP_368573805.1">
    <property type="nucleotide sequence ID" value="NZ_JBDLOU010000058.1"/>
</dbReference>
<comment type="caution">
    <text evidence="2">The sequence shown here is derived from an EMBL/GenBank/DDBJ whole genome shotgun (WGS) entry which is preliminary data.</text>
</comment>
<evidence type="ECO:0000313" key="2">
    <source>
        <dbReference type="EMBL" id="MEX3741106.1"/>
    </source>
</evidence>
<sequence>MTTPSGPGGFNLDGRWAIQGDDGSVSDLVNRTKDVVIGRLKEQVQNSPGWNKSTGDVWAQLRRGIPWDHAILEVIVNRLTGGLVTFPTKQDAIMALKKVPFLPDIVEAITGIEDGDENDLGTYFLNWRRLFESINFLDPDFDPTAAAAQFVNLVLLPLNLLLGPTSPLNAANLFGRLGLGQFGGGVPLNALTPSVANELEPFTAASVPDEDGWSYNAAEDAAQVVCDGSPKALYLKSGVIKVEEGQPLDTSIDVKYSGVTSGAGQTIRLVLETFTTANGSGTATPVTVGAVTNPSGTITTPVSLGDSSWDIPTGVKSVRPALECDELITAGTVFWKNTPELYKQLAGPLADGLVPALDNAGQAIRDAIANALGHPGTGHTSANILTYLQNIPQTVVSGLGDLNSLTNQIRDILAGLVVTPINSAVQAIKDWFSGLAGKVQNLTSGGTLPPANVGSATGGANIGQDIIDTLNGLWAGLRGAGSATGKSATDVATAAGATSELLTQVSSIAARLDTSVTQVIRGGGGGATDQFEREDTNLGTDWDSTNTGAGAIATNGSSAYWEQSGGSAAMQIARNVNVETATNFQKVSFVLTEPLNTVSGWMSLGRMKADKTAYVYMFVKKDYREIGYVIGGSPVVLASSSDPFDPPPGAKISGHFGVNFYGIVDEDAFSLGDYPGYGNSLNVNSSAPSKGDGYRSMGMGAKVSTASGSQVSPGALELWTGGDSKSPPTVGVHLDVDTPVSFTALTTSGPYFSSGFFSVSRQSDFITFDPTTTTFTVELPGAYQIFAQLELSAALATGNTMELLLISPSVHSERSMRALAGMVSAQMSPVVYLEAGDSVRLAYTTAGAGSKSVVGSLRVAKLSPPYFA</sequence>
<organism evidence="2 3">
    <name type="scientific">Mycolicibacterium porcinum</name>
    <dbReference type="NCBI Taxonomy" id="39693"/>
    <lineage>
        <taxon>Bacteria</taxon>
        <taxon>Bacillati</taxon>
        <taxon>Actinomycetota</taxon>
        <taxon>Actinomycetes</taxon>
        <taxon>Mycobacteriales</taxon>
        <taxon>Mycobacteriaceae</taxon>
        <taxon>Mycolicibacterium</taxon>
    </lineage>
</organism>
<dbReference type="Proteomes" id="UP001558474">
    <property type="component" value="Unassembled WGS sequence"/>
</dbReference>
<keyword evidence="3" id="KW-1185">Reference proteome</keyword>
<dbReference type="InterPro" id="IPR055681">
    <property type="entry name" value="DUF7257"/>
</dbReference>
<gene>
    <name evidence="2" type="ORF">ABFW12_23030</name>
</gene>
<protein>
    <recommendedName>
        <fullName evidence="1">DUF7257 domain-containing protein</fullName>
    </recommendedName>
</protein>